<organism evidence="1">
    <name type="scientific">Salinispirillum sp. LH 10-3-1</name>
    <dbReference type="NCBI Taxonomy" id="2952525"/>
    <lineage>
        <taxon>Bacteria</taxon>
        <taxon>Pseudomonadati</taxon>
        <taxon>Pseudomonadota</taxon>
        <taxon>Gammaproteobacteria</taxon>
        <taxon>Oceanospirillales</taxon>
        <taxon>Saccharospirillaceae</taxon>
        <taxon>Salinispirillum</taxon>
    </lineage>
</organism>
<gene>
    <name evidence="1" type="ORF">NFC81_09105</name>
</gene>
<dbReference type="AlphaFoldDB" id="A0AB38YC44"/>
<dbReference type="NCBIfam" id="TIGR04387">
    <property type="entry name" value="capsid_maj_N4"/>
    <property type="match status" value="1"/>
</dbReference>
<reference evidence="1" key="1">
    <citation type="submission" date="2022-07" db="EMBL/GenBank/DDBJ databases">
        <title>Complete genome sequence of Salinispirillum sp. LH10-3-1 capable of multiple carbohydrate inversion isolated from a soda lake.</title>
        <authorList>
            <person name="Liu J."/>
            <person name="Zhai Y."/>
            <person name="Zhang H."/>
            <person name="Yang H."/>
            <person name="Qu J."/>
            <person name="Li J."/>
        </authorList>
    </citation>
    <scope>NUCLEOTIDE SEQUENCE</scope>
    <source>
        <strain evidence="1">LH 10-3-1</strain>
    </source>
</reference>
<dbReference type="EMBL" id="CP101717">
    <property type="protein sequence ID" value="WLD56888.1"/>
    <property type="molecule type" value="Genomic_DNA"/>
</dbReference>
<dbReference type="Pfam" id="PF25209">
    <property type="entry name" value="Phage_capsid_4"/>
    <property type="match status" value="1"/>
</dbReference>
<proteinExistence type="predicted"/>
<protein>
    <submittedName>
        <fullName evidence="1">N4-gp56 family major capsid protein</fullName>
    </submittedName>
</protein>
<evidence type="ECO:0000313" key="1">
    <source>
        <dbReference type="EMBL" id="WLD56888.1"/>
    </source>
</evidence>
<name>A0AB38YC44_9GAMM</name>
<sequence>MPVTYGDISPRTQAKAEKELLKRGTPHLMLEHWGQSKPLGPNETKSITFRRYEALDATPTALVEGVKPAGKSLTKTDVTATLVQRGDYIELTDVVLDTHEDPVLMESTEILGEQAAQMYERARFGVLKAGTNVFYAGAATARNQVAGKMTRTLQRRITRALKAQNANFITKKLKASPNYATEPVAAAFVAVTHTDVENDIRDMDGFVPVEKYATGTPLHEGEVGKVENVRYCVSPIFDPYPDAGAVEDGTYLSTDGDNNDVYPILFIAQNAYGIVPLKGKGAINLMIRNPKPDSGDPLAQTGTAGWKGYETSVILNDAWLVRAEVAATI</sequence>
<dbReference type="RefSeq" id="WP_304994173.1">
    <property type="nucleotide sequence ID" value="NZ_CP101717.1"/>
</dbReference>
<accession>A0AB38YC44</accession>